<keyword evidence="1" id="KW-0812">Transmembrane</keyword>
<evidence type="ECO:0000256" key="1">
    <source>
        <dbReference type="SAM" id="Phobius"/>
    </source>
</evidence>
<dbReference type="AlphaFoldDB" id="A0A4R7J233"/>
<dbReference type="Proteomes" id="UP000295371">
    <property type="component" value="Unassembled WGS sequence"/>
</dbReference>
<evidence type="ECO:0000313" key="3">
    <source>
        <dbReference type="Proteomes" id="UP000295371"/>
    </source>
</evidence>
<organism evidence="2 3">
    <name type="scientific">Naumannella halotolerans</name>
    <dbReference type="NCBI Taxonomy" id="993414"/>
    <lineage>
        <taxon>Bacteria</taxon>
        <taxon>Bacillati</taxon>
        <taxon>Actinomycetota</taxon>
        <taxon>Actinomycetes</taxon>
        <taxon>Propionibacteriales</taxon>
        <taxon>Propionibacteriaceae</taxon>
        <taxon>Naumannella</taxon>
    </lineage>
</organism>
<gene>
    <name evidence="2" type="ORF">CLV29_2537</name>
</gene>
<name>A0A4R7J233_9ACTN</name>
<protein>
    <submittedName>
        <fullName evidence="2">Uncharacterized protein</fullName>
    </submittedName>
</protein>
<reference evidence="2 3" key="1">
    <citation type="submission" date="2019-03" db="EMBL/GenBank/DDBJ databases">
        <title>Genomic Encyclopedia of Archaeal and Bacterial Type Strains, Phase II (KMG-II): from individual species to whole genera.</title>
        <authorList>
            <person name="Goeker M."/>
        </authorList>
    </citation>
    <scope>NUCLEOTIDE SEQUENCE [LARGE SCALE GENOMIC DNA]</scope>
    <source>
        <strain evidence="2 3">DSM 24323</strain>
    </source>
</reference>
<keyword evidence="3" id="KW-1185">Reference proteome</keyword>
<dbReference type="EMBL" id="SOAW01000002">
    <property type="protein sequence ID" value="TDT31124.1"/>
    <property type="molecule type" value="Genomic_DNA"/>
</dbReference>
<comment type="caution">
    <text evidence="2">The sequence shown here is derived from an EMBL/GenBank/DDBJ whole genome shotgun (WGS) entry which is preliminary data.</text>
</comment>
<accession>A0A4R7J233</accession>
<keyword evidence="1" id="KW-0472">Membrane</keyword>
<evidence type="ECO:0000313" key="2">
    <source>
        <dbReference type="EMBL" id="TDT31124.1"/>
    </source>
</evidence>
<sequence length="58" mass="6220">MRNRFHPDNPNGCDMTKAMPILAATIAAAALTAAGLVVLVMAVINTQDDYTDIDEQDD</sequence>
<keyword evidence="1" id="KW-1133">Transmembrane helix</keyword>
<feature type="transmembrane region" description="Helical" evidence="1">
    <location>
        <begin position="21"/>
        <end position="44"/>
    </location>
</feature>
<proteinExistence type="predicted"/>